<dbReference type="EMBL" id="RDQH01000334">
    <property type="protein sequence ID" value="RXH90945.1"/>
    <property type="molecule type" value="Genomic_DNA"/>
</dbReference>
<gene>
    <name evidence="1" type="ORF">DVH24_006890</name>
</gene>
<protein>
    <submittedName>
        <fullName evidence="1">Uncharacterized protein</fullName>
    </submittedName>
</protein>
<organism evidence="1 2">
    <name type="scientific">Malus domestica</name>
    <name type="common">Apple</name>
    <name type="synonym">Pyrus malus</name>
    <dbReference type="NCBI Taxonomy" id="3750"/>
    <lineage>
        <taxon>Eukaryota</taxon>
        <taxon>Viridiplantae</taxon>
        <taxon>Streptophyta</taxon>
        <taxon>Embryophyta</taxon>
        <taxon>Tracheophyta</taxon>
        <taxon>Spermatophyta</taxon>
        <taxon>Magnoliopsida</taxon>
        <taxon>eudicotyledons</taxon>
        <taxon>Gunneridae</taxon>
        <taxon>Pentapetalae</taxon>
        <taxon>rosids</taxon>
        <taxon>fabids</taxon>
        <taxon>Rosales</taxon>
        <taxon>Rosaceae</taxon>
        <taxon>Amygdaloideae</taxon>
        <taxon>Maleae</taxon>
        <taxon>Malus</taxon>
    </lineage>
</organism>
<comment type="caution">
    <text evidence="1">The sequence shown here is derived from an EMBL/GenBank/DDBJ whole genome shotgun (WGS) entry which is preliminary data.</text>
</comment>
<dbReference type="Proteomes" id="UP000290289">
    <property type="component" value="Chromosome 8"/>
</dbReference>
<name>A0A498J802_MALDO</name>
<keyword evidence="2" id="KW-1185">Reference proteome</keyword>
<accession>A0A498J802</accession>
<dbReference type="AlphaFoldDB" id="A0A498J802"/>
<evidence type="ECO:0000313" key="1">
    <source>
        <dbReference type="EMBL" id="RXH90945.1"/>
    </source>
</evidence>
<proteinExistence type="predicted"/>
<sequence>MVTSSSTAACVPNVSRVINVELNCKNCPIHKLMSFVDDSSPCPPQFLSDDDDGNKTKDIVNPEFEDWVQKGQLALSLINGSLSAYVLGSIQGWS</sequence>
<reference evidence="1 2" key="1">
    <citation type="submission" date="2018-10" db="EMBL/GenBank/DDBJ databases">
        <title>A high-quality apple genome assembly.</title>
        <authorList>
            <person name="Hu J."/>
        </authorList>
    </citation>
    <scope>NUCLEOTIDE SEQUENCE [LARGE SCALE GENOMIC DNA]</scope>
    <source>
        <strain evidence="2">cv. HFTH1</strain>
        <tissue evidence="1">Young leaf</tissue>
    </source>
</reference>
<evidence type="ECO:0000313" key="2">
    <source>
        <dbReference type="Proteomes" id="UP000290289"/>
    </source>
</evidence>